<name>A0A1E8GNZ5_9LACT</name>
<dbReference type="InterPro" id="IPR000073">
    <property type="entry name" value="AB_hydrolase_1"/>
</dbReference>
<dbReference type="InterPro" id="IPR052920">
    <property type="entry name" value="DNA-binding_regulatory"/>
</dbReference>
<dbReference type="STRING" id="1859473.BG261_01810"/>
<dbReference type="Proteomes" id="UP000178622">
    <property type="component" value="Unassembled WGS sequence"/>
</dbReference>
<organism evidence="2 3">
    <name type="scientific">Floricoccus tropicus</name>
    <dbReference type="NCBI Taxonomy" id="1859473"/>
    <lineage>
        <taxon>Bacteria</taxon>
        <taxon>Bacillati</taxon>
        <taxon>Bacillota</taxon>
        <taxon>Bacilli</taxon>
        <taxon>Lactobacillales</taxon>
        <taxon>Streptococcaceae</taxon>
        <taxon>Floricoccus</taxon>
    </lineage>
</organism>
<dbReference type="EMBL" id="MKIR01000012">
    <property type="protein sequence ID" value="OFI49343.1"/>
    <property type="molecule type" value="Genomic_DNA"/>
</dbReference>
<keyword evidence="3" id="KW-1185">Reference proteome</keyword>
<dbReference type="InterPro" id="IPR029058">
    <property type="entry name" value="AB_hydrolase_fold"/>
</dbReference>
<evidence type="ECO:0000259" key="1">
    <source>
        <dbReference type="Pfam" id="PF00561"/>
    </source>
</evidence>
<dbReference type="AlphaFoldDB" id="A0A1E8GNZ5"/>
<dbReference type="PANTHER" id="PTHR43358:SF4">
    <property type="entry name" value="ALPHA_BETA HYDROLASE FOLD-1 DOMAIN-CONTAINING PROTEIN"/>
    <property type="match status" value="1"/>
</dbReference>
<dbReference type="PANTHER" id="PTHR43358">
    <property type="entry name" value="ALPHA/BETA-HYDROLASE"/>
    <property type="match status" value="1"/>
</dbReference>
<dbReference type="Pfam" id="PF00561">
    <property type="entry name" value="Abhydrolase_1"/>
    <property type="match status" value="1"/>
</dbReference>
<dbReference type="Gene3D" id="3.40.50.1820">
    <property type="entry name" value="alpha/beta hydrolase"/>
    <property type="match status" value="1"/>
</dbReference>
<feature type="domain" description="AB hydrolase-1" evidence="1">
    <location>
        <begin position="107"/>
        <end position="220"/>
    </location>
</feature>
<protein>
    <recommendedName>
        <fullName evidence="1">AB hydrolase-1 domain-containing protein</fullName>
    </recommendedName>
</protein>
<dbReference type="SUPFAM" id="SSF53474">
    <property type="entry name" value="alpha/beta-Hydrolases"/>
    <property type="match status" value="1"/>
</dbReference>
<sequence>MKIFLIIVVIILMIIFALLLYAGSFLANAVMDRDNNWYNKMGHSLANPDLFDVAEDDPYTVIENAQNKIANDFWDKNLTEQVTITSFDGLKLVGNVFKINPGSNKWLLGVHGYRSTGRRDMQVIMEHLARSGEYNILIPDHRSHGESEGKLITFGHNEKKDILQWTNELLKKEPNAEIVLYGGSMGASTVMLTTELDLPTNVKGIVADCGYTSAYMEFELLIKNALKIPSFPLLSFMNFFVRTKGNFDLKSVDVRPGLNKNELPFLVIHGTGDKFVDVSMAKLNFDANKGAKDMLIVKDAPHLSSYIYDEDDYFKTVNGFLDNLVWKKG</sequence>
<dbReference type="OrthoDB" id="9776685at2"/>
<dbReference type="RefSeq" id="WP_070791867.1">
    <property type="nucleotide sequence ID" value="NZ_MKIR01000012.1"/>
</dbReference>
<gene>
    <name evidence="2" type="ORF">BG261_01810</name>
</gene>
<evidence type="ECO:0000313" key="3">
    <source>
        <dbReference type="Proteomes" id="UP000178622"/>
    </source>
</evidence>
<reference evidence="3" key="1">
    <citation type="submission" date="2016-09" db="EMBL/GenBank/DDBJ databases">
        <title>Draft genome sequence of a novel species of the family Streptococcaceae isolated from flowers.</title>
        <authorList>
            <person name="Chuah L.-O."/>
            <person name="Yap K.-P."/>
            <person name="Thong K.L."/>
            <person name="Liong M.T."/>
            <person name="Ahmad R."/>
            <person name="Rusul G."/>
        </authorList>
    </citation>
    <scope>NUCLEOTIDE SEQUENCE [LARGE SCALE GENOMIC DNA]</scope>
    <source>
        <strain evidence="3">DF1</strain>
    </source>
</reference>
<accession>A0A1E8GNZ5</accession>
<evidence type="ECO:0000313" key="2">
    <source>
        <dbReference type="EMBL" id="OFI49343.1"/>
    </source>
</evidence>
<proteinExistence type="predicted"/>
<comment type="caution">
    <text evidence="2">The sequence shown here is derived from an EMBL/GenBank/DDBJ whole genome shotgun (WGS) entry which is preliminary data.</text>
</comment>